<dbReference type="InterPro" id="IPR006439">
    <property type="entry name" value="HAD-SF_hydro_IA"/>
</dbReference>
<dbReference type="SUPFAM" id="SSF56784">
    <property type="entry name" value="HAD-like"/>
    <property type="match status" value="1"/>
</dbReference>
<dbReference type="InterPro" id="IPR050155">
    <property type="entry name" value="HAD-like_hydrolase_sf"/>
</dbReference>
<evidence type="ECO:0000256" key="1">
    <source>
        <dbReference type="ARBA" id="ARBA00007958"/>
    </source>
</evidence>
<sequence length="218" mass="24310">MVYDAVVFDNDGVLVGRTSYGVLHEAAWDAFDALSVADPDPDHVRSMVVGVSPEEVESVCTTYDLSPSEFWTIRDRTAFEAQRREVRAGRKSLYDDFEVLHDIDSPLGIVSSNQQETVDFVLDHFGVADLFGTAYGRAPTVESLTHKKPNSHYLERALADLDAETALYVGDNETDVEAAHNAGVDSAFIRRPHRRDHELTVDPTYEVRDLHDVAALCR</sequence>
<gene>
    <name evidence="2" type="ORF">HUG10_10070</name>
</gene>
<dbReference type="GeneID" id="56029181"/>
<dbReference type="Pfam" id="PF13419">
    <property type="entry name" value="HAD_2"/>
    <property type="match status" value="1"/>
</dbReference>
<dbReference type="PANTHER" id="PTHR43434:SF1">
    <property type="entry name" value="PHOSPHOGLYCOLATE PHOSPHATASE"/>
    <property type="match status" value="1"/>
</dbReference>
<protein>
    <submittedName>
        <fullName evidence="2">HAD family hydrolase</fullName>
    </submittedName>
</protein>
<dbReference type="SFLD" id="SFLDS00003">
    <property type="entry name" value="Haloacid_Dehalogenase"/>
    <property type="match status" value="1"/>
</dbReference>
<name>A0A7D5KDZ7_9EURY</name>
<reference evidence="2 3" key="1">
    <citation type="submission" date="2020-07" db="EMBL/GenBank/DDBJ databases">
        <title>Gai3-2, isolated from salt lake.</title>
        <authorList>
            <person name="Cui H."/>
            <person name="Shi X."/>
        </authorList>
    </citation>
    <scope>NUCLEOTIDE SEQUENCE [LARGE SCALE GENOMIC DNA]</scope>
    <source>
        <strain evidence="2 3">Gai3-2</strain>
    </source>
</reference>
<proteinExistence type="inferred from homology"/>
<accession>A0A7D5KDZ7</accession>
<evidence type="ECO:0000313" key="3">
    <source>
        <dbReference type="Proteomes" id="UP000509750"/>
    </source>
</evidence>
<dbReference type="PANTHER" id="PTHR43434">
    <property type="entry name" value="PHOSPHOGLYCOLATE PHOSPHATASE"/>
    <property type="match status" value="1"/>
</dbReference>
<dbReference type="InterPro" id="IPR036412">
    <property type="entry name" value="HAD-like_sf"/>
</dbReference>
<evidence type="ECO:0000313" key="2">
    <source>
        <dbReference type="EMBL" id="QLG27877.1"/>
    </source>
</evidence>
<organism evidence="2 3">
    <name type="scientific">Halorarum halophilum</name>
    <dbReference type="NCBI Taxonomy" id="2743090"/>
    <lineage>
        <taxon>Archaea</taxon>
        <taxon>Methanobacteriati</taxon>
        <taxon>Methanobacteriota</taxon>
        <taxon>Stenosarchaea group</taxon>
        <taxon>Halobacteria</taxon>
        <taxon>Halobacteriales</taxon>
        <taxon>Haloferacaceae</taxon>
        <taxon>Halorarum</taxon>
    </lineage>
</organism>
<dbReference type="EMBL" id="CP058529">
    <property type="protein sequence ID" value="QLG27877.1"/>
    <property type="molecule type" value="Genomic_DNA"/>
</dbReference>
<keyword evidence="3" id="KW-1185">Reference proteome</keyword>
<dbReference type="AlphaFoldDB" id="A0A7D5KDZ7"/>
<dbReference type="GO" id="GO:0006281">
    <property type="term" value="P:DNA repair"/>
    <property type="evidence" value="ECO:0007669"/>
    <property type="project" value="TreeGrafter"/>
</dbReference>
<dbReference type="InterPro" id="IPR023214">
    <property type="entry name" value="HAD_sf"/>
</dbReference>
<comment type="similarity">
    <text evidence="1">Belongs to the HAD-like hydrolase superfamily.</text>
</comment>
<dbReference type="RefSeq" id="WP_179169452.1">
    <property type="nucleotide sequence ID" value="NZ_CP058529.1"/>
</dbReference>
<dbReference type="GO" id="GO:0008967">
    <property type="term" value="F:phosphoglycolate phosphatase activity"/>
    <property type="evidence" value="ECO:0007669"/>
    <property type="project" value="TreeGrafter"/>
</dbReference>
<dbReference type="InterPro" id="IPR041492">
    <property type="entry name" value="HAD_2"/>
</dbReference>
<dbReference type="Gene3D" id="3.40.50.1000">
    <property type="entry name" value="HAD superfamily/HAD-like"/>
    <property type="match status" value="1"/>
</dbReference>
<dbReference type="NCBIfam" id="TIGR01549">
    <property type="entry name" value="HAD-SF-IA-v1"/>
    <property type="match status" value="1"/>
</dbReference>
<dbReference type="KEGG" id="halg:HUG10_10070"/>
<keyword evidence="2" id="KW-0378">Hydrolase</keyword>
<dbReference type="Proteomes" id="UP000509750">
    <property type="component" value="Chromosome"/>
</dbReference>
<dbReference type="SFLD" id="SFLDG01129">
    <property type="entry name" value="C1.5:_HAD__Beta-PGM__Phosphata"/>
    <property type="match status" value="1"/>
</dbReference>